<feature type="binding site" evidence="12">
    <location>
        <position position="430"/>
    </location>
    <ligand>
        <name>ATP</name>
        <dbReference type="ChEBI" id="CHEBI:30616"/>
    </ligand>
</feature>
<evidence type="ECO:0000313" key="18">
    <source>
        <dbReference type="Proteomes" id="UP000289738"/>
    </source>
</evidence>
<name>A0A445BC44_ARAHY</name>
<dbReference type="Proteomes" id="UP000289738">
    <property type="component" value="Chromosome A10"/>
</dbReference>
<evidence type="ECO:0000256" key="9">
    <source>
        <dbReference type="ARBA" id="ARBA00022989"/>
    </source>
</evidence>
<comment type="subcellular location">
    <subcellularLocation>
        <location evidence="1">Membrane</location>
        <topology evidence="1">Single-pass type I membrane protein</topology>
    </subcellularLocation>
</comment>
<feature type="compositionally biased region" description="Polar residues" evidence="13">
    <location>
        <begin position="714"/>
        <end position="729"/>
    </location>
</feature>
<keyword evidence="7" id="KW-0418">Kinase</keyword>
<evidence type="ECO:0000256" key="3">
    <source>
        <dbReference type="ARBA" id="ARBA00022679"/>
    </source>
</evidence>
<dbReference type="InterPro" id="IPR000719">
    <property type="entry name" value="Prot_kinase_dom"/>
</dbReference>
<organism evidence="17 18">
    <name type="scientific">Arachis hypogaea</name>
    <name type="common">Peanut</name>
    <dbReference type="NCBI Taxonomy" id="3818"/>
    <lineage>
        <taxon>Eukaryota</taxon>
        <taxon>Viridiplantae</taxon>
        <taxon>Streptophyta</taxon>
        <taxon>Embryophyta</taxon>
        <taxon>Tracheophyta</taxon>
        <taxon>Spermatophyta</taxon>
        <taxon>Magnoliopsida</taxon>
        <taxon>eudicotyledons</taxon>
        <taxon>Gunneridae</taxon>
        <taxon>Pentapetalae</taxon>
        <taxon>rosids</taxon>
        <taxon>fabids</taxon>
        <taxon>Fabales</taxon>
        <taxon>Fabaceae</taxon>
        <taxon>Papilionoideae</taxon>
        <taxon>50 kb inversion clade</taxon>
        <taxon>dalbergioids sensu lato</taxon>
        <taxon>Dalbergieae</taxon>
        <taxon>Pterocarpus clade</taxon>
        <taxon>Arachis</taxon>
    </lineage>
</organism>
<feature type="signal peptide" evidence="15">
    <location>
        <begin position="1"/>
        <end position="20"/>
    </location>
</feature>
<dbReference type="Pfam" id="PF13947">
    <property type="entry name" value="GUB_WAK_bind"/>
    <property type="match status" value="1"/>
</dbReference>
<dbReference type="InterPro" id="IPR045874">
    <property type="entry name" value="LRK10/LRL21-25-like"/>
</dbReference>
<feature type="domain" description="Protein kinase" evidence="16">
    <location>
        <begin position="402"/>
        <end position="688"/>
    </location>
</feature>
<comment type="caution">
    <text evidence="17">The sequence shown here is derived from an EMBL/GenBank/DDBJ whole genome shotgun (WGS) entry which is preliminary data.</text>
</comment>
<dbReference type="EMBL" id="SDMP01000010">
    <property type="protein sequence ID" value="RYR36229.1"/>
    <property type="molecule type" value="Genomic_DNA"/>
</dbReference>
<keyword evidence="4 14" id="KW-0812">Transmembrane</keyword>
<keyword evidence="5 15" id="KW-0732">Signal</keyword>
<dbReference type="GO" id="GO:0004674">
    <property type="term" value="F:protein serine/threonine kinase activity"/>
    <property type="evidence" value="ECO:0007669"/>
    <property type="project" value="UniProtKB-KW"/>
</dbReference>
<dbReference type="FunFam" id="3.30.200.20:FF:000178">
    <property type="entry name" value="serine/threonine-protein kinase PBS1-like"/>
    <property type="match status" value="1"/>
</dbReference>
<keyword evidence="8 12" id="KW-0067">ATP-binding</keyword>
<feature type="region of interest" description="Disordered" evidence="13">
    <location>
        <begin position="696"/>
        <end position="729"/>
    </location>
</feature>
<evidence type="ECO:0000256" key="15">
    <source>
        <dbReference type="SAM" id="SignalP"/>
    </source>
</evidence>
<gene>
    <name evidence="17" type="ORF">Ahy_A10g051238</name>
</gene>
<proteinExistence type="predicted"/>
<dbReference type="InterPro" id="IPR017441">
    <property type="entry name" value="Protein_kinase_ATP_BS"/>
</dbReference>
<dbReference type="GO" id="GO:0016020">
    <property type="term" value="C:membrane"/>
    <property type="evidence" value="ECO:0007669"/>
    <property type="project" value="UniProtKB-SubCell"/>
</dbReference>
<evidence type="ECO:0000313" key="17">
    <source>
        <dbReference type="EMBL" id="RYR36229.1"/>
    </source>
</evidence>
<dbReference type="InterPro" id="IPR025287">
    <property type="entry name" value="WAK_GUB"/>
</dbReference>
<accession>A0A445BC44</accession>
<keyword evidence="2" id="KW-0723">Serine/threonine-protein kinase</keyword>
<dbReference type="Gene3D" id="1.10.510.10">
    <property type="entry name" value="Transferase(Phosphotransferase) domain 1"/>
    <property type="match status" value="1"/>
</dbReference>
<feature type="transmembrane region" description="Helical" evidence="14">
    <location>
        <begin position="339"/>
        <end position="365"/>
    </location>
</feature>
<dbReference type="PANTHER" id="PTHR27009">
    <property type="entry name" value="RUST RESISTANCE KINASE LR10-RELATED"/>
    <property type="match status" value="1"/>
</dbReference>
<feature type="chain" id="PRO_5019076588" description="Protein kinase domain-containing protein" evidence="15">
    <location>
        <begin position="21"/>
        <end position="729"/>
    </location>
</feature>
<dbReference type="Pfam" id="PF00069">
    <property type="entry name" value="Pkinase"/>
    <property type="match status" value="1"/>
</dbReference>
<dbReference type="Gene3D" id="3.30.200.20">
    <property type="entry name" value="Phosphorylase Kinase, domain 1"/>
    <property type="match status" value="1"/>
</dbReference>
<keyword evidence="9 14" id="KW-1133">Transmembrane helix</keyword>
<evidence type="ECO:0000256" key="12">
    <source>
        <dbReference type="PROSITE-ProRule" id="PRU10141"/>
    </source>
</evidence>
<keyword evidence="10 14" id="KW-0472">Membrane</keyword>
<dbReference type="STRING" id="3818.A0A445BC44"/>
<dbReference type="GO" id="GO:0005524">
    <property type="term" value="F:ATP binding"/>
    <property type="evidence" value="ECO:0007669"/>
    <property type="project" value="UniProtKB-UniRule"/>
</dbReference>
<keyword evidence="18" id="KW-1185">Reference proteome</keyword>
<dbReference type="PROSITE" id="PS00108">
    <property type="entry name" value="PROTEIN_KINASE_ST"/>
    <property type="match status" value="1"/>
</dbReference>
<dbReference type="SMART" id="SM00220">
    <property type="entry name" value="S_TKc"/>
    <property type="match status" value="1"/>
</dbReference>
<reference evidence="17 18" key="1">
    <citation type="submission" date="2019-01" db="EMBL/GenBank/DDBJ databases">
        <title>Sequencing of cultivated peanut Arachis hypogaea provides insights into genome evolution and oil improvement.</title>
        <authorList>
            <person name="Chen X."/>
        </authorList>
    </citation>
    <scope>NUCLEOTIDE SEQUENCE [LARGE SCALE GENOMIC DNA]</scope>
    <source>
        <strain evidence="18">cv. Fuhuasheng</strain>
        <tissue evidence="17">Leaves</tissue>
    </source>
</reference>
<evidence type="ECO:0000256" key="7">
    <source>
        <dbReference type="ARBA" id="ARBA00022777"/>
    </source>
</evidence>
<keyword evidence="3" id="KW-0808">Transferase</keyword>
<dbReference type="AlphaFoldDB" id="A0A445BC44"/>
<keyword evidence="11" id="KW-0325">Glycoprotein</keyword>
<evidence type="ECO:0000256" key="8">
    <source>
        <dbReference type="ARBA" id="ARBA00022840"/>
    </source>
</evidence>
<evidence type="ECO:0000259" key="16">
    <source>
        <dbReference type="PROSITE" id="PS50011"/>
    </source>
</evidence>
<evidence type="ECO:0000256" key="1">
    <source>
        <dbReference type="ARBA" id="ARBA00004479"/>
    </source>
</evidence>
<evidence type="ECO:0000256" key="11">
    <source>
        <dbReference type="ARBA" id="ARBA00023180"/>
    </source>
</evidence>
<dbReference type="FunFam" id="1.10.510.10:FF:000590">
    <property type="entry name" value="PR5-like receptor kinase"/>
    <property type="match status" value="1"/>
</dbReference>
<evidence type="ECO:0000256" key="2">
    <source>
        <dbReference type="ARBA" id="ARBA00022527"/>
    </source>
</evidence>
<evidence type="ECO:0000256" key="4">
    <source>
        <dbReference type="ARBA" id="ARBA00022692"/>
    </source>
</evidence>
<dbReference type="SUPFAM" id="SSF56112">
    <property type="entry name" value="Protein kinase-like (PK-like)"/>
    <property type="match status" value="1"/>
</dbReference>
<dbReference type="OrthoDB" id="544400at2759"/>
<protein>
    <recommendedName>
        <fullName evidence="16">Protein kinase domain-containing protein</fullName>
    </recommendedName>
</protein>
<dbReference type="GO" id="GO:0030247">
    <property type="term" value="F:polysaccharide binding"/>
    <property type="evidence" value="ECO:0007669"/>
    <property type="project" value="InterPro"/>
</dbReference>
<evidence type="ECO:0000256" key="5">
    <source>
        <dbReference type="ARBA" id="ARBA00022729"/>
    </source>
</evidence>
<feature type="compositionally biased region" description="Polar residues" evidence="13">
    <location>
        <begin position="696"/>
        <end position="707"/>
    </location>
</feature>
<sequence>MWIWCEVGITIVLVLHQSLAAGQRQSCVPSSCGKIANISHPFRLKDDPANCGDSKYELECVNDVGMLRLTEEAEYKVEAINYNNYTIRLVDPNIQEDNCSSLPRYFLYRFNFSADPDRVDHQYPVSNHWDVDNAYHATQMQGPYGDYIPLFEHIIYVNCITAVRDVDKNNASSSCLDLNTYVVAGELGATGSRWKPGCRINKIAATSGLFQFQKQQPYYGWEWMDEVENDVDDPIAYSDVHKALAYGFELSWLHAICHEHHCGPGACSFNPTAQNVLCYSLCSYSYGGARRCGFWKQLRSYTLDYLHPFFYGMYTLIRFKTPKDIWETSFLVHPKTALMGWYGLLSYMVTRILFGVALLVVLLIYKWQRRNLSTYVNIENFLQDNHLAPIRYSYREIKSMTQNFKVKLGQGGFGCVYKGKLRSGPHVAIKMLKQSKTNGQDFINEVATIGRIHHMNVVRLIGFCVEGSKRALVYDFMPNGSLDKYIFSKEESIHLSSEKIYEISLGVARGISYLHRGCAMQILHFDIKPHNILLDENFIPKISDFGLAKLYPIDRSIVTLTDKRGTIGYIAPELFYNNLGGVSYKADVYSFGMLLMEVAGRRKNLNPHAENSSQVFFPTWVYEQVSKGKEVELDCTGTEVEKSMAKKLIITALWCIQLKPSDRPSMKHVVEMLEGELYNLTMPPKPLLYPTENLNSEQSRAGHSTNAAGDFGETITSNATLENSLSGRN</sequence>
<dbReference type="InterPro" id="IPR011009">
    <property type="entry name" value="Kinase-like_dom_sf"/>
</dbReference>
<dbReference type="InterPro" id="IPR008271">
    <property type="entry name" value="Ser/Thr_kinase_AS"/>
</dbReference>
<dbReference type="PROSITE" id="PS00107">
    <property type="entry name" value="PROTEIN_KINASE_ATP"/>
    <property type="match status" value="1"/>
</dbReference>
<evidence type="ECO:0000256" key="10">
    <source>
        <dbReference type="ARBA" id="ARBA00023136"/>
    </source>
</evidence>
<evidence type="ECO:0000256" key="6">
    <source>
        <dbReference type="ARBA" id="ARBA00022741"/>
    </source>
</evidence>
<evidence type="ECO:0000256" key="13">
    <source>
        <dbReference type="SAM" id="MobiDB-lite"/>
    </source>
</evidence>
<keyword evidence="6 12" id="KW-0547">Nucleotide-binding</keyword>
<evidence type="ECO:0000256" key="14">
    <source>
        <dbReference type="SAM" id="Phobius"/>
    </source>
</evidence>
<dbReference type="PROSITE" id="PS50011">
    <property type="entry name" value="PROTEIN_KINASE_DOM"/>
    <property type="match status" value="1"/>
</dbReference>